<evidence type="ECO:0000313" key="2">
    <source>
        <dbReference type="EMBL" id="KAF7275409.1"/>
    </source>
</evidence>
<sequence length="124" mass="14192">MTTDQRLFISSRMFLILSHLSTVDWWQDKRGVADDAHGCFFYLLCDLMERSVICYSSGGDCSSLVNRKMDAFRFPAAIRVVPVQDEISFSGLFPLFFRDYNDIRPPAKTQSILFALLAFITTAF</sequence>
<proteinExistence type="predicted"/>
<keyword evidence="1" id="KW-0732">Signal</keyword>
<reference evidence="2" key="1">
    <citation type="submission" date="2020-08" db="EMBL/GenBank/DDBJ databases">
        <title>Genome sequencing and assembly of the red palm weevil Rhynchophorus ferrugineus.</title>
        <authorList>
            <person name="Dias G.B."/>
            <person name="Bergman C.M."/>
            <person name="Manee M."/>
        </authorList>
    </citation>
    <scope>NUCLEOTIDE SEQUENCE</scope>
    <source>
        <strain evidence="2">AA-2017</strain>
        <tissue evidence="2">Whole larva</tissue>
    </source>
</reference>
<accession>A0A834I7H3</accession>
<gene>
    <name evidence="2" type="ORF">GWI33_011780</name>
</gene>
<comment type="caution">
    <text evidence="2">The sequence shown here is derived from an EMBL/GenBank/DDBJ whole genome shotgun (WGS) entry which is preliminary data.</text>
</comment>
<feature type="chain" id="PRO_5032339471" evidence="1">
    <location>
        <begin position="26"/>
        <end position="124"/>
    </location>
</feature>
<organism evidence="2 3">
    <name type="scientific">Rhynchophorus ferrugineus</name>
    <name type="common">Red palm weevil</name>
    <name type="synonym">Curculio ferrugineus</name>
    <dbReference type="NCBI Taxonomy" id="354439"/>
    <lineage>
        <taxon>Eukaryota</taxon>
        <taxon>Metazoa</taxon>
        <taxon>Ecdysozoa</taxon>
        <taxon>Arthropoda</taxon>
        <taxon>Hexapoda</taxon>
        <taxon>Insecta</taxon>
        <taxon>Pterygota</taxon>
        <taxon>Neoptera</taxon>
        <taxon>Endopterygota</taxon>
        <taxon>Coleoptera</taxon>
        <taxon>Polyphaga</taxon>
        <taxon>Cucujiformia</taxon>
        <taxon>Curculionidae</taxon>
        <taxon>Dryophthorinae</taxon>
        <taxon>Rhynchophorus</taxon>
    </lineage>
</organism>
<protein>
    <submittedName>
        <fullName evidence="2">Uncharacterized protein</fullName>
    </submittedName>
</protein>
<evidence type="ECO:0000313" key="3">
    <source>
        <dbReference type="Proteomes" id="UP000625711"/>
    </source>
</evidence>
<evidence type="ECO:0000256" key="1">
    <source>
        <dbReference type="SAM" id="SignalP"/>
    </source>
</evidence>
<dbReference type="EMBL" id="JAACXV010010555">
    <property type="protein sequence ID" value="KAF7275409.1"/>
    <property type="molecule type" value="Genomic_DNA"/>
</dbReference>
<name>A0A834I7H3_RHYFE</name>
<feature type="signal peptide" evidence="1">
    <location>
        <begin position="1"/>
        <end position="25"/>
    </location>
</feature>
<dbReference type="AlphaFoldDB" id="A0A834I7H3"/>
<dbReference type="Proteomes" id="UP000625711">
    <property type="component" value="Unassembled WGS sequence"/>
</dbReference>
<keyword evidence="3" id="KW-1185">Reference proteome</keyword>